<keyword evidence="2 5" id="KW-0812">Transmembrane</keyword>
<dbReference type="Proteomes" id="UP000176614">
    <property type="component" value="Unassembled WGS sequence"/>
</dbReference>
<feature type="transmembrane region" description="Helical" evidence="5">
    <location>
        <begin position="61"/>
        <end position="79"/>
    </location>
</feature>
<evidence type="ECO:0000256" key="5">
    <source>
        <dbReference type="SAM" id="Phobius"/>
    </source>
</evidence>
<dbReference type="Pfam" id="PF04932">
    <property type="entry name" value="Wzy_C"/>
    <property type="match status" value="1"/>
</dbReference>
<feature type="transmembrane region" description="Helical" evidence="5">
    <location>
        <begin position="351"/>
        <end position="372"/>
    </location>
</feature>
<name>A0A1F4W362_UNCKA</name>
<evidence type="ECO:0000256" key="1">
    <source>
        <dbReference type="ARBA" id="ARBA00004141"/>
    </source>
</evidence>
<feature type="transmembrane region" description="Helical" evidence="5">
    <location>
        <begin position="311"/>
        <end position="331"/>
    </location>
</feature>
<proteinExistence type="predicted"/>
<comment type="subcellular location">
    <subcellularLocation>
        <location evidence="1">Membrane</location>
        <topology evidence="1">Multi-pass membrane protein</topology>
    </subcellularLocation>
</comment>
<dbReference type="InterPro" id="IPR007016">
    <property type="entry name" value="O-antigen_ligase-rel_domated"/>
</dbReference>
<feature type="transmembrane region" description="Helical" evidence="5">
    <location>
        <begin position="223"/>
        <end position="240"/>
    </location>
</feature>
<feature type="transmembrane region" description="Helical" evidence="5">
    <location>
        <begin position="91"/>
        <end position="110"/>
    </location>
</feature>
<feature type="transmembrane region" description="Helical" evidence="5">
    <location>
        <begin position="191"/>
        <end position="217"/>
    </location>
</feature>
<comment type="caution">
    <text evidence="7">The sequence shown here is derived from an EMBL/GenBank/DDBJ whole genome shotgun (WGS) entry which is preliminary data.</text>
</comment>
<evidence type="ECO:0000256" key="2">
    <source>
        <dbReference type="ARBA" id="ARBA00022692"/>
    </source>
</evidence>
<dbReference type="PANTHER" id="PTHR37422:SF13">
    <property type="entry name" value="LIPOPOLYSACCHARIDE BIOSYNTHESIS PROTEIN PA4999-RELATED"/>
    <property type="match status" value="1"/>
</dbReference>
<dbReference type="GO" id="GO:0016020">
    <property type="term" value="C:membrane"/>
    <property type="evidence" value="ECO:0007669"/>
    <property type="project" value="UniProtKB-SubCell"/>
</dbReference>
<dbReference type="InterPro" id="IPR051533">
    <property type="entry name" value="WaaL-like"/>
</dbReference>
<reference evidence="7 8" key="1">
    <citation type="journal article" date="2016" name="Nat. Commun.">
        <title>Thousands of microbial genomes shed light on interconnected biogeochemical processes in an aquifer system.</title>
        <authorList>
            <person name="Anantharaman K."/>
            <person name="Brown C.T."/>
            <person name="Hug L.A."/>
            <person name="Sharon I."/>
            <person name="Castelle C.J."/>
            <person name="Probst A.J."/>
            <person name="Thomas B.C."/>
            <person name="Singh A."/>
            <person name="Wilkins M.J."/>
            <person name="Karaoz U."/>
            <person name="Brodie E.L."/>
            <person name="Williams K.H."/>
            <person name="Hubbard S.S."/>
            <person name="Banfield J.F."/>
        </authorList>
    </citation>
    <scope>NUCLEOTIDE SEQUENCE [LARGE SCALE GENOMIC DNA]</scope>
</reference>
<keyword evidence="3 5" id="KW-1133">Transmembrane helix</keyword>
<evidence type="ECO:0000259" key="6">
    <source>
        <dbReference type="Pfam" id="PF04932"/>
    </source>
</evidence>
<dbReference type="EMBL" id="MEVT01000004">
    <property type="protein sequence ID" value="OGC63718.1"/>
    <property type="molecule type" value="Genomic_DNA"/>
</dbReference>
<feature type="transmembrane region" description="Helical" evidence="5">
    <location>
        <begin position="161"/>
        <end position="184"/>
    </location>
</feature>
<sequence>MLKYLFYLCVLSLSLGQLSVIAKSGGFSIYLFDISIAVFAFFGCIYFLLAKKRFAIPSNSVFFLIFSGFVLVSNILTAGKFNSSQHLVANFYYVRWLVYLIAAVVVYNMLKMGLISMGQIIQTFLLSGYFIFVAGLIQLVILPDFGVLDPSLGWDPHKNRLSSTFFDPNFTGAYLSMCTILALSQKRVLSLLVLVIGIILTFSRSSWLTLSVILVVYGATKNPKIIILALIGSFLAYFAVPRIQTRISGITDPADSAHFRIISWNNAVSIWKHSPIFGVGFNYYRYVQEDFGFLTPDDFGDHAGAGSDSSFLNILATSGIVGLVFYLLGFFSPFLKGMEKEIVSSLAVNSMFINSLFFPAIMFFWLIFLFSAKFRDSHT</sequence>
<feature type="domain" description="O-antigen ligase-related" evidence="6">
    <location>
        <begin position="190"/>
        <end position="327"/>
    </location>
</feature>
<evidence type="ECO:0000256" key="4">
    <source>
        <dbReference type="ARBA" id="ARBA00023136"/>
    </source>
</evidence>
<feature type="transmembrane region" description="Helical" evidence="5">
    <location>
        <begin position="122"/>
        <end position="141"/>
    </location>
</feature>
<gene>
    <name evidence="7" type="ORF">A2264_05075</name>
</gene>
<accession>A0A1F4W362</accession>
<keyword evidence="4 5" id="KW-0472">Membrane</keyword>
<protein>
    <recommendedName>
        <fullName evidence="6">O-antigen ligase-related domain-containing protein</fullName>
    </recommendedName>
</protein>
<dbReference type="PANTHER" id="PTHR37422">
    <property type="entry name" value="TEICHURONIC ACID BIOSYNTHESIS PROTEIN TUAE"/>
    <property type="match status" value="1"/>
</dbReference>
<evidence type="ECO:0000313" key="7">
    <source>
        <dbReference type="EMBL" id="OGC63718.1"/>
    </source>
</evidence>
<dbReference type="AlphaFoldDB" id="A0A1F4W362"/>
<organism evidence="7 8">
    <name type="scientific">candidate division WWE3 bacterium RIFOXYA2_FULL_46_9</name>
    <dbReference type="NCBI Taxonomy" id="1802636"/>
    <lineage>
        <taxon>Bacteria</taxon>
        <taxon>Katanobacteria</taxon>
    </lineage>
</organism>
<feature type="transmembrane region" description="Helical" evidence="5">
    <location>
        <begin position="29"/>
        <end position="49"/>
    </location>
</feature>
<evidence type="ECO:0000256" key="3">
    <source>
        <dbReference type="ARBA" id="ARBA00022989"/>
    </source>
</evidence>
<evidence type="ECO:0000313" key="8">
    <source>
        <dbReference type="Proteomes" id="UP000176614"/>
    </source>
</evidence>